<keyword evidence="2" id="KW-1185">Reference proteome</keyword>
<protein>
    <submittedName>
        <fullName evidence="1">Uncharacterized protein</fullName>
    </submittedName>
</protein>
<accession>A0A3M7SGH7</accession>
<name>A0A3M7SGH7_BRAPC</name>
<dbReference type="EMBL" id="REGN01001400">
    <property type="protein sequence ID" value="RNA34903.1"/>
    <property type="molecule type" value="Genomic_DNA"/>
</dbReference>
<evidence type="ECO:0000313" key="1">
    <source>
        <dbReference type="EMBL" id="RNA34903.1"/>
    </source>
</evidence>
<organism evidence="1 2">
    <name type="scientific">Brachionus plicatilis</name>
    <name type="common">Marine rotifer</name>
    <name type="synonym">Brachionus muelleri</name>
    <dbReference type="NCBI Taxonomy" id="10195"/>
    <lineage>
        <taxon>Eukaryota</taxon>
        <taxon>Metazoa</taxon>
        <taxon>Spiralia</taxon>
        <taxon>Gnathifera</taxon>
        <taxon>Rotifera</taxon>
        <taxon>Eurotatoria</taxon>
        <taxon>Monogononta</taxon>
        <taxon>Pseudotrocha</taxon>
        <taxon>Ploima</taxon>
        <taxon>Brachionidae</taxon>
        <taxon>Brachionus</taxon>
    </lineage>
</organism>
<dbReference type="AlphaFoldDB" id="A0A3M7SGH7"/>
<reference evidence="1 2" key="1">
    <citation type="journal article" date="2018" name="Sci. Rep.">
        <title>Genomic signatures of local adaptation to the degree of environmental predictability in rotifers.</title>
        <authorList>
            <person name="Franch-Gras L."/>
            <person name="Hahn C."/>
            <person name="Garcia-Roger E.M."/>
            <person name="Carmona M.J."/>
            <person name="Serra M."/>
            <person name="Gomez A."/>
        </authorList>
    </citation>
    <scope>NUCLEOTIDE SEQUENCE [LARGE SCALE GENOMIC DNA]</scope>
    <source>
        <strain evidence="1">HYR1</strain>
    </source>
</reference>
<evidence type="ECO:0000313" key="2">
    <source>
        <dbReference type="Proteomes" id="UP000276133"/>
    </source>
</evidence>
<gene>
    <name evidence="1" type="ORF">BpHYR1_042196</name>
</gene>
<comment type="caution">
    <text evidence="1">The sequence shown here is derived from an EMBL/GenBank/DDBJ whole genome shotgun (WGS) entry which is preliminary data.</text>
</comment>
<proteinExistence type="predicted"/>
<dbReference type="Proteomes" id="UP000276133">
    <property type="component" value="Unassembled WGS sequence"/>
</dbReference>
<sequence>MYHHLMPYHLCKQSKSRFFLPFHLINKKKNNKQHFNKAFYLTIDLLDIFAQHLAQNKYEIMQKC</sequence>